<protein>
    <submittedName>
        <fullName evidence="2">Uncharacterized protein</fullName>
    </submittedName>
</protein>
<evidence type="ECO:0000313" key="2">
    <source>
        <dbReference type="EMBL" id="CAL4984314.1"/>
    </source>
</evidence>
<evidence type="ECO:0000313" key="3">
    <source>
        <dbReference type="Proteomes" id="UP001497457"/>
    </source>
</evidence>
<accession>A0ABC9ATK2</accession>
<keyword evidence="3" id="KW-1185">Reference proteome</keyword>
<dbReference type="EMBL" id="OZ075132">
    <property type="protein sequence ID" value="CAL4984314.1"/>
    <property type="molecule type" value="Genomic_DNA"/>
</dbReference>
<evidence type="ECO:0000256" key="1">
    <source>
        <dbReference type="SAM" id="MobiDB-lite"/>
    </source>
</evidence>
<reference evidence="2 3" key="2">
    <citation type="submission" date="2024-10" db="EMBL/GenBank/DDBJ databases">
        <authorList>
            <person name="Ryan C."/>
        </authorList>
    </citation>
    <scope>NUCLEOTIDE SEQUENCE [LARGE SCALE GENOMIC DNA]</scope>
</reference>
<name>A0ABC9ATK2_9POAL</name>
<sequence length="223" mass="23970">MLLEISSWTPVKTVCSGHMLLGEVEVGEPAATAATVTCPAPLAVGDLLQGDDTGDIGLGQRPMVVLGPKTNGLTAALASVVQQAGTDEPMNAAADSEEPELGSPPGFSRITIPDEETDESRLSAFVKAVQRKIQSPLLTKPIKTKLVAPVLAAGELPKRSERLGNHPLANVASSKHAEVILMRRFEEIPEAAPLTTEAKQAYKKFYVEEMREKHYEAIQEHRD</sequence>
<feature type="region of interest" description="Disordered" evidence="1">
    <location>
        <begin position="86"/>
        <end position="107"/>
    </location>
</feature>
<dbReference type="AlphaFoldDB" id="A0ABC9ATK2"/>
<organism evidence="2 3">
    <name type="scientific">Urochloa decumbens</name>
    <dbReference type="NCBI Taxonomy" id="240449"/>
    <lineage>
        <taxon>Eukaryota</taxon>
        <taxon>Viridiplantae</taxon>
        <taxon>Streptophyta</taxon>
        <taxon>Embryophyta</taxon>
        <taxon>Tracheophyta</taxon>
        <taxon>Spermatophyta</taxon>
        <taxon>Magnoliopsida</taxon>
        <taxon>Liliopsida</taxon>
        <taxon>Poales</taxon>
        <taxon>Poaceae</taxon>
        <taxon>PACMAD clade</taxon>
        <taxon>Panicoideae</taxon>
        <taxon>Panicodae</taxon>
        <taxon>Paniceae</taxon>
        <taxon>Melinidinae</taxon>
        <taxon>Urochloa</taxon>
    </lineage>
</organism>
<proteinExistence type="predicted"/>
<dbReference type="Proteomes" id="UP001497457">
    <property type="component" value="Chromosome 22rd"/>
</dbReference>
<gene>
    <name evidence="2" type="ORF">URODEC1_LOCUS57454</name>
</gene>
<reference evidence="3" key="1">
    <citation type="submission" date="2024-06" db="EMBL/GenBank/DDBJ databases">
        <authorList>
            <person name="Ryan C."/>
        </authorList>
    </citation>
    <scope>NUCLEOTIDE SEQUENCE [LARGE SCALE GENOMIC DNA]</scope>
</reference>